<dbReference type="Proteomes" id="UP000295710">
    <property type="component" value="Unassembled WGS sequence"/>
</dbReference>
<proteinExistence type="predicted"/>
<dbReference type="Pfam" id="PF12672">
    <property type="entry name" value="DUF3793"/>
    <property type="match status" value="1"/>
</dbReference>
<reference evidence="1 2" key="1">
    <citation type="journal article" date="2016" name="Nat. Microbiol.">
        <title>The Mouse Intestinal Bacterial Collection (miBC) provides host-specific insight into cultured diversity and functional potential of the gut microbiota.</title>
        <authorList>
            <person name="Lagkouvardos I."/>
            <person name="Pukall R."/>
            <person name="Abt B."/>
            <person name="Foesel B.U."/>
            <person name="Meier-Kolthoff J.P."/>
            <person name="Kumar N."/>
            <person name="Bresciani A."/>
            <person name="Martinez I."/>
            <person name="Just S."/>
            <person name="Ziegler C."/>
            <person name="Brugiroux S."/>
            <person name="Garzetti D."/>
            <person name="Wenning M."/>
            <person name="Bui T.P."/>
            <person name="Wang J."/>
            <person name="Hugenholtz F."/>
            <person name="Plugge C.M."/>
            <person name="Peterson D.A."/>
            <person name="Hornef M.W."/>
            <person name="Baines J.F."/>
            <person name="Smidt H."/>
            <person name="Walter J."/>
            <person name="Kristiansen K."/>
            <person name="Nielsen H.B."/>
            <person name="Haller D."/>
            <person name="Overmann J."/>
            <person name="Stecher B."/>
            <person name="Clavel T."/>
        </authorList>
    </citation>
    <scope>NUCLEOTIDE SEQUENCE [LARGE SCALE GENOMIC DNA]</scope>
    <source>
        <strain evidence="1 2">DSM 28560</strain>
    </source>
</reference>
<evidence type="ECO:0000313" key="1">
    <source>
        <dbReference type="EMBL" id="TDA23443.1"/>
    </source>
</evidence>
<protein>
    <submittedName>
        <fullName evidence="1">DUF3793 family protein</fullName>
    </submittedName>
</protein>
<dbReference type="AlphaFoldDB" id="A0A4R4FLI9"/>
<name>A0A4R4FLI9_9FIRM</name>
<sequence>MPVEVVSYMMTVEDVKKRLQFQLILQCAPFLKGIKVACITNVDKDVCQELRMVLAGTGIEYRILAVRKGRCLVFFFRRAAFEKYLNRKDIRDFLSLYGYGCAGKETDVDDILQRLSARICCYSKEDIAFPHEIGAFLDYPLEDVKGFIDNGGRNCLITGYWKVYGDPEKAQMIFLAYDKAKTSAVNEFLAGKHIRDIACAAA</sequence>
<gene>
    <name evidence="1" type="ORF">E1963_01525</name>
</gene>
<dbReference type="EMBL" id="SMMX01000001">
    <property type="protein sequence ID" value="TDA23443.1"/>
    <property type="molecule type" value="Genomic_DNA"/>
</dbReference>
<organism evidence="1 2">
    <name type="scientific">Extibacter muris</name>
    <dbReference type="NCBI Taxonomy" id="1796622"/>
    <lineage>
        <taxon>Bacteria</taxon>
        <taxon>Bacillati</taxon>
        <taxon>Bacillota</taxon>
        <taxon>Clostridia</taxon>
        <taxon>Lachnospirales</taxon>
        <taxon>Lachnospiraceae</taxon>
        <taxon>Extibacter</taxon>
    </lineage>
</organism>
<dbReference type="RefSeq" id="WP_132274331.1">
    <property type="nucleotide sequence ID" value="NZ_JAOBST010000090.1"/>
</dbReference>
<keyword evidence="2" id="KW-1185">Reference proteome</keyword>
<comment type="caution">
    <text evidence="1">The sequence shown here is derived from an EMBL/GenBank/DDBJ whole genome shotgun (WGS) entry which is preliminary data.</text>
</comment>
<evidence type="ECO:0000313" key="2">
    <source>
        <dbReference type="Proteomes" id="UP000295710"/>
    </source>
</evidence>
<accession>A0A4R4FLI9</accession>
<dbReference type="InterPro" id="IPR024523">
    <property type="entry name" value="DUF3793"/>
</dbReference>